<dbReference type="InterPro" id="IPR003615">
    <property type="entry name" value="HNH_nuc"/>
</dbReference>
<evidence type="ECO:0000259" key="1">
    <source>
        <dbReference type="Pfam" id="PF13391"/>
    </source>
</evidence>
<keyword evidence="3" id="KW-1185">Reference proteome</keyword>
<evidence type="ECO:0000313" key="2">
    <source>
        <dbReference type="EMBL" id="KAF9482406.1"/>
    </source>
</evidence>
<reference evidence="2" key="1">
    <citation type="submission" date="2020-11" db="EMBL/GenBank/DDBJ databases">
        <authorList>
            <consortium name="DOE Joint Genome Institute"/>
            <person name="Ahrendt S."/>
            <person name="Riley R."/>
            <person name="Andreopoulos W."/>
            <person name="Labutti K."/>
            <person name="Pangilinan J."/>
            <person name="Ruiz-Duenas F.J."/>
            <person name="Barrasa J.M."/>
            <person name="Sanchez-Garcia M."/>
            <person name="Camarero S."/>
            <person name="Miyauchi S."/>
            <person name="Serrano A."/>
            <person name="Linde D."/>
            <person name="Babiker R."/>
            <person name="Drula E."/>
            <person name="Ayuso-Fernandez I."/>
            <person name="Pacheco R."/>
            <person name="Padilla G."/>
            <person name="Ferreira P."/>
            <person name="Barriuso J."/>
            <person name="Kellner H."/>
            <person name="Castanera R."/>
            <person name="Alfaro M."/>
            <person name="Ramirez L."/>
            <person name="Pisabarro A.G."/>
            <person name="Kuo A."/>
            <person name="Tritt A."/>
            <person name="Lipzen A."/>
            <person name="He G."/>
            <person name="Yan M."/>
            <person name="Ng V."/>
            <person name="Cullen D."/>
            <person name="Martin F."/>
            <person name="Rosso M.-N."/>
            <person name="Henrissat B."/>
            <person name="Hibbett D."/>
            <person name="Martinez A.T."/>
            <person name="Grigoriev I.V."/>
        </authorList>
    </citation>
    <scope>NUCLEOTIDE SEQUENCE</scope>
    <source>
        <strain evidence="2">CIRM-BRFM 674</strain>
    </source>
</reference>
<gene>
    <name evidence="2" type="ORF">BDN70DRAFT_991193</name>
</gene>
<proteinExistence type="predicted"/>
<sequence length="368" mass="41473">MSHIHNFSVNSTCTILSCSYKEFSDIFDKTVYTTDELVRKVLEDIISPHRDYLRAATANYRLDELLSSMLEFAPDPLGRRYVAVALLIAGKNGVDAVVEIGNAWMKYLFLPMLVMYKTDKVPSSNETPTLDDIPANIDNASQPSQRTLTAEVSTREEHRCAITRSIDRNYVHELDKKGLAEELPNVPRTFMEVAHIIPCALSPSDEFFSNGPNSKAADNARDMFLSWTHIDVQKLAGSNINLPTNAIYMTINEHVFFRQFVFYLDEEAYPDNPNKYKARVANERLDTFSNGSKSSTVEFRSLEECGIDPPDPEFIKIHAAFAKVVHLSGAAEYLERLEEEAEANEDLFLEDKIDFSACLASKLSAIAF</sequence>
<dbReference type="OrthoDB" id="3163863at2759"/>
<accession>A0A9P6CW13</accession>
<name>A0A9P6CW13_9AGAR</name>
<protein>
    <recommendedName>
        <fullName evidence="1">HNH nuclease domain-containing protein</fullName>
    </recommendedName>
</protein>
<dbReference type="Pfam" id="PF13391">
    <property type="entry name" value="HNH_2"/>
    <property type="match status" value="1"/>
</dbReference>
<dbReference type="EMBL" id="MU155166">
    <property type="protein sequence ID" value="KAF9482406.1"/>
    <property type="molecule type" value="Genomic_DNA"/>
</dbReference>
<evidence type="ECO:0000313" key="3">
    <source>
        <dbReference type="Proteomes" id="UP000807469"/>
    </source>
</evidence>
<comment type="caution">
    <text evidence="2">The sequence shown here is derived from an EMBL/GenBank/DDBJ whole genome shotgun (WGS) entry which is preliminary data.</text>
</comment>
<dbReference type="AlphaFoldDB" id="A0A9P6CW13"/>
<organism evidence="2 3">
    <name type="scientific">Pholiota conissans</name>
    <dbReference type="NCBI Taxonomy" id="109636"/>
    <lineage>
        <taxon>Eukaryota</taxon>
        <taxon>Fungi</taxon>
        <taxon>Dikarya</taxon>
        <taxon>Basidiomycota</taxon>
        <taxon>Agaricomycotina</taxon>
        <taxon>Agaricomycetes</taxon>
        <taxon>Agaricomycetidae</taxon>
        <taxon>Agaricales</taxon>
        <taxon>Agaricineae</taxon>
        <taxon>Strophariaceae</taxon>
        <taxon>Pholiota</taxon>
    </lineage>
</organism>
<feature type="domain" description="HNH nuclease" evidence="1">
    <location>
        <begin position="160"/>
        <end position="265"/>
    </location>
</feature>
<dbReference type="Proteomes" id="UP000807469">
    <property type="component" value="Unassembled WGS sequence"/>
</dbReference>